<evidence type="ECO:0000313" key="2">
    <source>
        <dbReference type="EMBL" id="MBB4681486.1"/>
    </source>
</evidence>
<dbReference type="Proteomes" id="UP000533598">
    <property type="component" value="Unassembled WGS sequence"/>
</dbReference>
<organism evidence="2 3">
    <name type="scientific">Crossiella cryophila</name>
    <dbReference type="NCBI Taxonomy" id="43355"/>
    <lineage>
        <taxon>Bacteria</taxon>
        <taxon>Bacillati</taxon>
        <taxon>Actinomycetota</taxon>
        <taxon>Actinomycetes</taxon>
        <taxon>Pseudonocardiales</taxon>
        <taxon>Pseudonocardiaceae</taxon>
        <taxon>Crossiella</taxon>
    </lineage>
</organism>
<dbReference type="EMBL" id="JACHMH010000001">
    <property type="protein sequence ID" value="MBB4681486.1"/>
    <property type="molecule type" value="Genomic_DNA"/>
</dbReference>
<dbReference type="AlphaFoldDB" id="A0A7W7FWG2"/>
<dbReference type="InterPro" id="IPR025736">
    <property type="entry name" value="PucR_C-HTH_dom"/>
</dbReference>
<name>A0A7W7FWG2_9PSEU</name>
<dbReference type="Pfam" id="PF13556">
    <property type="entry name" value="HTH_30"/>
    <property type="match status" value="1"/>
</dbReference>
<protein>
    <recommendedName>
        <fullName evidence="1">PucR C-terminal helix-turn-helix domain-containing protein</fullName>
    </recommendedName>
</protein>
<dbReference type="RefSeq" id="WP_185008097.1">
    <property type="nucleotide sequence ID" value="NZ_BAAAUI010000008.1"/>
</dbReference>
<reference evidence="2 3" key="1">
    <citation type="submission" date="2020-08" db="EMBL/GenBank/DDBJ databases">
        <title>Sequencing the genomes of 1000 actinobacteria strains.</title>
        <authorList>
            <person name="Klenk H.-P."/>
        </authorList>
    </citation>
    <scope>NUCLEOTIDE SEQUENCE [LARGE SCALE GENOMIC DNA]</scope>
    <source>
        <strain evidence="2 3">DSM 44230</strain>
    </source>
</reference>
<dbReference type="InterPro" id="IPR042070">
    <property type="entry name" value="PucR_C-HTH_sf"/>
</dbReference>
<dbReference type="Gene3D" id="1.10.10.2840">
    <property type="entry name" value="PucR C-terminal helix-turn-helix domain"/>
    <property type="match status" value="1"/>
</dbReference>
<gene>
    <name evidence="2" type="ORF">HNR67_007604</name>
</gene>
<proteinExistence type="predicted"/>
<comment type="caution">
    <text evidence="2">The sequence shown here is derived from an EMBL/GenBank/DDBJ whole genome shotgun (WGS) entry which is preliminary data.</text>
</comment>
<keyword evidence="3" id="KW-1185">Reference proteome</keyword>
<evidence type="ECO:0000313" key="3">
    <source>
        <dbReference type="Proteomes" id="UP000533598"/>
    </source>
</evidence>
<sequence>MEGLLLRLSALDADAASEVRVIAFFDSLIARRVDLDTLLRTTAQLTECPVGLDAADRGLALAAEAVVRAGVPTPRGARVRELPDGARVWLARTGPELPLDDMVLERFAIAAELALARGTLPELGDPALVELVLAERAGEAERSRALHLLGLTPGARVRVLAVADGSVELGGWSAPLGRSRAVLLAGPPELAAVRAPTRVGVGGEVAAMDARQSWRQARLAVRLAGALSWDPPVCWWERLGSLAAVAEGLRAEEIGRIPDVRALDRLAAAPDLLLILSAVCGHDSVRKAGYALHRHHSSVTARLAQAETELGFPVTTPDGRFRLRLALMLRRLRDNTD</sequence>
<accession>A0A7W7FWG2</accession>
<evidence type="ECO:0000259" key="1">
    <source>
        <dbReference type="Pfam" id="PF13556"/>
    </source>
</evidence>
<feature type="domain" description="PucR C-terminal helix-turn-helix" evidence="1">
    <location>
        <begin position="276"/>
        <end position="328"/>
    </location>
</feature>